<dbReference type="RefSeq" id="WP_248651860.1">
    <property type="nucleotide sequence ID" value="NZ_CP096659.1"/>
</dbReference>
<accession>A0A8U0HYH1</accession>
<dbReference type="AlphaFoldDB" id="A0A8U0HYH1"/>
<proteinExistence type="predicted"/>
<organism evidence="2 3">
    <name type="scientific">Halorussus limi</name>
    <dbReference type="NCBI Taxonomy" id="2938695"/>
    <lineage>
        <taxon>Archaea</taxon>
        <taxon>Methanobacteriati</taxon>
        <taxon>Methanobacteriota</taxon>
        <taxon>Stenosarchaea group</taxon>
        <taxon>Halobacteria</taxon>
        <taxon>Halobacteriales</taxon>
        <taxon>Haladaptataceae</taxon>
        <taxon>Halorussus</taxon>
    </lineage>
</organism>
<dbReference type="EMBL" id="CP096659">
    <property type="protein sequence ID" value="UPV75823.1"/>
    <property type="molecule type" value="Genomic_DNA"/>
</dbReference>
<feature type="region of interest" description="Disordered" evidence="1">
    <location>
        <begin position="142"/>
        <end position="163"/>
    </location>
</feature>
<dbReference type="InterPro" id="IPR006311">
    <property type="entry name" value="TAT_signal"/>
</dbReference>
<gene>
    <name evidence="2" type="ORF">M0R89_07115</name>
</gene>
<keyword evidence="3" id="KW-1185">Reference proteome</keyword>
<dbReference type="Proteomes" id="UP000830729">
    <property type="component" value="Chromosome"/>
</dbReference>
<evidence type="ECO:0000313" key="2">
    <source>
        <dbReference type="EMBL" id="UPV75823.1"/>
    </source>
</evidence>
<dbReference type="PROSITE" id="PS51318">
    <property type="entry name" value="TAT"/>
    <property type="match status" value="1"/>
</dbReference>
<evidence type="ECO:0000256" key="1">
    <source>
        <dbReference type="SAM" id="MobiDB-lite"/>
    </source>
</evidence>
<reference evidence="2 3" key="1">
    <citation type="submission" date="2022-04" db="EMBL/GenBank/DDBJ databases">
        <title>Diverse halophilic archaea isolated from saline environments.</title>
        <authorList>
            <person name="Cui H.-L."/>
        </authorList>
    </citation>
    <scope>NUCLEOTIDE SEQUENCE [LARGE SCALE GENOMIC DNA]</scope>
    <source>
        <strain evidence="2 3">XZYJT49</strain>
    </source>
</reference>
<dbReference type="KEGG" id="halx:M0R89_07115"/>
<dbReference type="GeneID" id="72184956"/>
<evidence type="ECO:0000313" key="3">
    <source>
        <dbReference type="Proteomes" id="UP000830729"/>
    </source>
</evidence>
<protein>
    <submittedName>
        <fullName evidence="2">Uncharacterized protein</fullName>
    </submittedName>
</protein>
<sequence>MTQRANDGGDSSRRTFLKGTLAGGLALGGMAGGAFAQDGGQAETKRFEALIFAGSFHPGARFEVTSDVLNYTPVVPEGARTFGDYNSRVIKYLNTDERVLFFPSNDAEVRKGAVYEMSESLEPVNQRNAPVWRVTFGPVSDAATTTAGQTTTGQDNETTTDGG</sequence>
<name>A0A8U0HYH1_9EURY</name>